<dbReference type="InterPro" id="IPR022409">
    <property type="entry name" value="PKD/Chitinase_dom"/>
</dbReference>
<feature type="signal peptide" evidence="1">
    <location>
        <begin position="1"/>
        <end position="28"/>
    </location>
</feature>
<dbReference type="InterPro" id="IPR013783">
    <property type="entry name" value="Ig-like_fold"/>
</dbReference>
<protein>
    <submittedName>
        <fullName evidence="3">Gliding motility-associated-like protein</fullName>
    </submittedName>
</protein>
<evidence type="ECO:0000256" key="1">
    <source>
        <dbReference type="SAM" id="SignalP"/>
    </source>
</evidence>
<evidence type="ECO:0000313" key="3">
    <source>
        <dbReference type="EMBL" id="PZX61530.1"/>
    </source>
</evidence>
<keyword evidence="4" id="KW-1185">Reference proteome</keyword>
<dbReference type="EMBL" id="QKZV01000007">
    <property type="protein sequence ID" value="PZX61530.1"/>
    <property type="molecule type" value="Genomic_DNA"/>
</dbReference>
<dbReference type="Pfam" id="PF13585">
    <property type="entry name" value="CHU_C"/>
    <property type="match status" value="1"/>
</dbReference>
<dbReference type="Proteomes" id="UP000249720">
    <property type="component" value="Unassembled WGS sequence"/>
</dbReference>
<keyword evidence="1" id="KW-0732">Signal</keyword>
<proteinExistence type="predicted"/>
<dbReference type="InterPro" id="IPR035986">
    <property type="entry name" value="PKD_dom_sf"/>
</dbReference>
<reference evidence="3 4" key="1">
    <citation type="submission" date="2018-06" db="EMBL/GenBank/DDBJ databases">
        <title>Genomic Encyclopedia of Archaeal and Bacterial Type Strains, Phase II (KMG-II): from individual species to whole genera.</title>
        <authorList>
            <person name="Goeker M."/>
        </authorList>
    </citation>
    <scope>NUCLEOTIDE SEQUENCE [LARGE SCALE GENOMIC DNA]</scope>
    <source>
        <strain evidence="3 4">DSM 23241</strain>
    </source>
</reference>
<dbReference type="RefSeq" id="WP_111296508.1">
    <property type="nucleotide sequence ID" value="NZ_QKZV01000007.1"/>
</dbReference>
<accession>A0A2W7RSP2</accession>
<organism evidence="3 4">
    <name type="scientific">Hydrotalea sandarakina</name>
    <dbReference type="NCBI Taxonomy" id="1004304"/>
    <lineage>
        <taxon>Bacteria</taxon>
        <taxon>Pseudomonadati</taxon>
        <taxon>Bacteroidota</taxon>
        <taxon>Chitinophagia</taxon>
        <taxon>Chitinophagales</taxon>
        <taxon>Chitinophagaceae</taxon>
        <taxon>Hydrotalea</taxon>
    </lineage>
</organism>
<dbReference type="PROSITE" id="PS50093">
    <property type="entry name" value="PKD"/>
    <property type="match status" value="2"/>
</dbReference>
<dbReference type="Gene3D" id="2.60.40.10">
    <property type="entry name" value="Immunoglobulins"/>
    <property type="match status" value="2"/>
</dbReference>
<feature type="chain" id="PRO_5015936065" evidence="1">
    <location>
        <begin position="29"/>
        <end position="884"/>
    </location>
</feature>
<dbReference type="SUPFAM" id="SSF49299">
    <property type="entry name" value="PKD domain"/>
    <property type="match status" value="2"/>
</dbReference>
<comment type="caution">
    <text evidence="3">The sequence shown here is derived from an EMBL/GenBank/DDBJ whole genome shotgun (WGS) entry which is preliminary data.</text>
</comment>
<dbReference type="InterPro" id="IPR026341">
    <property type="entry name" value="T9SS_type_B"/>
</dbReference>
<evidence type="ECO:0000259" key="2">
    <source>
        <dbReference type="PROSITE" id="PS50093"/>
    </source>
</evidence>
<dbReference type="AlphaFoldDB" id="A0A2W7RSP2"/>
<dbReference type="InterPro" id="IPR000601">
    <property type="entry name" value="PKD_dom"/>
</dbReference>
<dbReference type="Pfam" id="PF18911">
    <property type="entry name" value="PKD_4"/>
    <property type="match status" value="1"/>
</dbReference>
<feature type="domain" description="PKD" evidence="2">
    <location>
        <begin position="318"/>
        <end position="384"/>
    </location>
</feature>
<dbReference type="OrthoDB" id="1490014at2"/>
<name>A0A2W7RSP2_9BACT</name>
<dbReference type="CDD" id="cd00146">
    <property type="entry name" value="PKD"/>
    <property type="match status" value="2"/>
</dbReference>
<dbReference type="NCBIfam" id="TIGR04131">
    <property type="entry name" value="Bac_Flav_CTERM"/>
    <property type="match status" value="1"/>
</dbReference>
<dbReference type="SMART" id="SM00089">
    <property type="entry name" value="PKD"/>
    <property type="match status" value="2"/>
</dbReference>
<feature type="domain" description="PKD" evidence="2">
    <location>
        <begin position="419"/>
        <end position="470"/>
    </location>
</feature>
<sequence>MIFLNNIACNKKTTLVVLAMLFVFAAHARHVAGGELFYKYLGPGATPGTNSYHITLRLFRDCASTGPLLQSENVVVGFYDGNTLVRTLGLPLTGGISTIQLNTALIPCLVGNVSVCYQIALFTNTIDLPINQNGYTLSRMGCCRIDNISNLSSNNVGSNYVTFLPGTNTLPVGNNSSPEYKIKDTTLVCASKKFNLDFSAVDPDNDSLSYSFCEAYTAPNTGQNQAPPQILSLTSVPYAGGYSGTMPLGPDVTIDPVTGIISGTAPPAGQYVVNVCIAEFRNGKQIGYHRKDFILKVQSCDIIEADLPSSIVNCKDYTVYFENQSTSSSILSYKWTVGDPANPTFSANTPTLQYTYPDTGRFVAHLTVTGPNSCVGTDSTIVMVYPGYKTAFSVQGDCYLRPFQFTDQSTAKYGTVSKWQWNFGDPNSNAATSKQQNPSYTYSAPGTVTVTLISQSDKGCIDSAKQSVVIYSNPPLNLPFRDTLICSIDTLQLQSTSNGSYSWTPNYNIINANTATPFVFPKTTTTYQVTVNNNGCISKDTVRVRVLDSITVKVVPDTTVCLTDTFRLYPVSEALGYEWSPATGMDNPKLKSPLFKPTASTNYRLIANLGKCRDTAYTRIIADPYPNANAGADVGICFGGRTQLNASTNATIFSWSPNSNMLNSNTLQPTVAPGNTTPYLLTVRYDTGCIKPVIDTVVVTVYTPVKVKAGNDTAVVVNQPLQLHATSNYDGDSTGTTVQYLWTPASFLSSANIPNPIATFNGLNDSIQYTVTATTSAGCIGSDKVWVRIFKTGPDIFIPSAFTPNNDNKNDILKPIPVGITSLLYFNIYNRWGQLIFTTHQIGEGWDGTYNGTMQPPGAYVFTAEGIDFTGKKVFKKGTVVLIR</sequence>
<gene>
    <name evidence="3" type="ORF">LX80_02260</name>
</gene>
<evidence type="ECO:0000313" key="4">
    <source>
        <dbReference type="Proteomes" id="UP000249720"/>
    </source>
</evidence>